<keyword evidence="3" id="KW-0274">FAD</keyword>
<dbReference type="SUPFAM" id="SSF160996">
    <property type="entry name" value="HI0933 insert domain-like"/>
    <property type="match status" value="1"/>
</dbReference>
<gene>
    <name evidence="6" type="ORF">A2401_02605</name>
</gene>
<dbReference type="InterPro" id="IPR055178">
    <property type="entry name" value="RsdA/BaiN/AoA(So)-like_dom"/>
</dbReference>
<dbReference type="Gene3D" id="2.40.30.10">
    <property type="entry name" value="Translation factors"/>
    <property type="match status" value="1"/>
</dbReference>
<dbReference type="InterPro" id="IPR004792">
    <property type="entry name" value="BaiN-like"/>
</dbReference>
<evidence type="ECO:0000256" key="3">
    <source>
        <dbReference type="ARBA" id="ARBA00022827"/>
    </source>
</evidence>
<feature type="domain" description="RsdA/BaiN/AoA(So)-like Rossmann fold-like" evidence="4">
    <location>
        <begin position="13"/>
        <end position="439"/>
    </location>
</feature>
<dbReference type="NCBIfam" id="TIGR00275">
    <property type="entry name" value="aminoacetone oxidase family FAD-binding enzyme"/>
    <property type="match status" value="1"/>
</dbReference>
<dbReference type="Gene3D" id="3.50.50.60">
    <property type="entry name" value="FAD/NAD(P)-binding domain"/>
    <property type="match status" value="1"/>
</dbReference>
<sequence length="443" mass="48261">MALKKAENKYDYAVAVIGGGPAGIMAAIQASSPEHGQGACPERSRRVVLLEKNSSPAKKLLLTGGGRCNLANAEYNLRELVKNYNNGEFLFHAFSVFGPKETINFFEELGVKIKTENPSTGSGQANRVFPASNDAKEVLEALKKYLEKNKVTVLFNSEVVDVKKVGKKISKLILANPSTGSGRASEIIARKYILCAGGKSHPVTGSDGFGYKFAEKLGHTIIKPMPALSPILVKEAWARNLQGISLEDVKINVLQNNKKIISEEGEFLFTHVGISGPVILNISATVGELLEKGAVKISFDLFPLLNHEQLLKGFEYVLKQHNNKTAKNILTSFVPERLAEVLLDISGLDKNSIANNLSKINREKLIKILKNFEVTAEEVLGFNTAMTTRGGISLKEINHKTMRSKIIDNLFFAGEIIDVDGKSGGFNLQMCWTTGRLAGGSCK</sequence>
<accession>A0A1G2JF78</accession>
<evidence type="ECO:0000313" key="7">
    <source>
        <dbReference type="Proteomes" id="UP000177751"/>
    </source>
</evidence>
<organism evidence="6 7">
    <name type="scientific">Candidatus Staskawiczbacteria bacterium RIFOXYC1_FULL_38_18</name>
    <dbReference type="NCBI Taxonomy" id="1802229"/>
    <lineage>
        <taxon>Bacteria</taxon>
        <taxon>Candidatus Staskawicziibacteriota</taxon>
    </lineage>
</organism>
<protein>
    <recommendedName>
        <fullName evidence="8">FAD-dependent oxidoreductase</fullName>
    </recommendedName>
</protein>
<feature type="domain" description="RsdA/BaiN/AoA(So)-like insert" evidence="5">
    <location>
        <begin position="226"/>
        <end position="385"/>
    </location>
</feature>
<dbReference type="STRING" id="1802229.A2401_02605"/>
<dbReference type="SUPFAM" id="SSF51905">
    <property type="entry name" value="FAD/NAD(P)-binding domain"/>
    <property type="match status" value="1"/>
</dbReference>
<evidence type="ECO:0000313" key="6">
    <source>
        <dbReference type="EMBL" id="OGZ85161.1"/>
    </source>
</evidence>
<keyword evidence="2" id="KW-0285">Flavoprotein</keyword>
<evidence type="ECO:0000259" key="5">
    <source>
        <dbReference type="Pfam" id="PF22780"/>
    </source>
</evidence>
<comment type="cofactor">
    <cofactor evidence="1">
        <name>FAD</name>
        <dbReference type="ChEBI" id="CHEBI:57692"/>
    </cofactor>
</comment>
<dbReference type="PANTHER" id="PTHR42887">
    <property type="entry name" value="OS12G0638800 PROTEIN"/>
    <property type="match status" value="1"/>
</dbReference>
<dbReference type="InterPro" id="IPR023166">
    <property type="entry name" value="BaiN-like_dom_sf"/>
</dbReference>
<evidence type="ECO:0000256" key="2">
    <source>
        <dbReference type="ARBA" id="ARBA00022630"/>
    </source>
</evidence>
<dbReference type="Pfam" id="PF03486">
    <property type="entry name" value="HI0933_like"/>
    <property type="match status" value="1"/>
</dbReference>
<evidence type="ECO:0008006" key="8">
    <source>
        <dbReference type="Google" id="ProtNLM"/>
    </source>
</evidence>
<evidence type="ECO:0000259" key="4">
    <source>
        <dbReference type="Pfam" id="PF03486"/>
    </source>
</evidence>
<dbReference type="PANTHER" id="PTHR42887:SF2">
    <property type="entry name" value="OS12G0638800 PROTEIN"/>
    <property type="match status" value="1"/>
</dbReference>
<proteinExistence type="predicted"/>
<reference evidence="6 7" key="1">
    <citation type="journal article" date="2016" name="Nat. Commun.">
        <title>Thousands of microbial genomes shed light on interconnected biogeochemical processes in an aquifer system.</title>
        <authorList>
            <person name="Anantharaman K."/>
            <person name="Brown C.T."/>
            <person name="Hug L.A."/>
            <person name="Sharon I."/>
            <person name="Castelle C.J."/>
            <person name="Probst A.J."/>
            <person name="Thomas B.C."/>
            <person name="Singh A."/>
            <person name="Wilkins M.J."/>
            <person name="Karaoz U."/>
            <person name="Brodie E.L."/>
            <person name="Williams K.H."/>
            <person name="Hubbard S.S."/>
            <person name="Banfield J.F."/>
        </authorList>
    </citation>
    <scope>NUCLEOTIDE SEQUENCE [LARGE SCALE GENOMIC DNA]</scope>
</reference>
<dbReference type="AlphaFoldDB" id="A0A1G2JF78"/>
<dbReference type="InterPro" id="IPR036188">
    <property type="entry name" value="FAD/NAD-bd_sf"/>
</dbReference>
<comment type="caution">
    <text evidence="6">The sequence shown here is derived from an EMBL/GenBank/DDBJ whole genome shotgun (WGS) entry which is preliminary data.</text>
</comment>
<evidence type="ECO:0000256" key="1">
    <source>
        <dbReference type="ARBA" id="ARBA00001974"/>
    </source>
</evidence>
<dbReference type="InterPro" id="IPR057661">
    <property type="entry name" value="RsdA/BaiN/AoA(So)_Rossmann"/>
</dbReference>
<dbReference type="Gene3D" id="1.10.8.260">
    <property type="entry name" value="HI0933 insert domain-like"/>
    <property type="match status" value="1"/>
</dbReference>
<dbReference type="Proteomes" id="UP000177751">
    <property type="component" value="Unassembled WGS sequence"/>
</dbReference>
<dbReference type="Pfam" id="PF22780">
    <property type="entry name" value="HI0933_like_1st"/>
    <property type="match status" value="1"/>
</dbReference>
<dbReference type="EMBL" id="MHPP01000005">
    <property type="protein sequence ID" value="OGZ85161.1"/>
    <property type="molecule type" value="Genomic_DNA"/>
</dbReference>
<name>A0A1G2JF78_9BACT</name>